<dbReference type="STRING" id="634177.GLX_14830"/>
<dbReference type="GO" id="GO:0003677">
    <property type="term" value="F:DNA binding"/>
    <property type="evidence" value="ECO:0007669"/>
    <property type="project" value="InterPro"/>
</dbReference>
<dbReference type="PATRIC" id="fig|634177.7.peg.1698"/>
<dbReference type="SUPFAM" id="SSF46894">
    <property type="entry name" value="C-terminal effector domain of the bipartite response regulators"/>
    <property type="match status" value="1"/>
</dbReference>
<evidence type="ECO:0000313" key="1">
    <source>
        <dbReference type="EMBL" id="BAK83895.1"/>
    </source>
</evidence>
<dbReference type="InterPro" id="IPR016032">
    <property type="entry name" value="Sig_transdc_resp-reg_C-effctor"/>
</dbReference>
<name>G2I6Z8_KOMMN</name>
<dbReference type="KEGG" id="gxy:GLX_14830"/>
<dbReference type="AlphaFoldDB" id="G2I6Z8"/>
<dbReference type="GO" id="GO:0006355">
    <property type="term" value="P:regulation of DNA-templated transcription"/>
    <property type="evidence" value="ECO:0007669"/>
    <property type="project" value="InterPro"/>
</dbReference>
<dbReference type="HOGENOM" id="CLU_2232975_0_0_5"/>
<protein>
    <submittedName>
        <fullName evidence="1">Uncharacterized protein</fullName>
    </submittedName>
</protein>
<sequence>MYIFFTHCVYENAHSITHVSSTPRRTRPPRLDWSTIAPSVTQLHQQGCSTRETARKLGLNIKTLEAHLRRHRIRHAIPMDRPDQVRRNCLNCESAFVADGRFLRLCPECRAMFS</sequence>
<reference evidence="2" key="1">
    <citation type="journal article" date="2011" name="J. Bacteriol.">
        <title>Complete genome sequence of NBRC 3288, a unique cellulose-nonproducing strain of Gluconacetobacter xylinus isolated from vinegar.</title>
        <authorList>
            <person name="Ogino H."/>
            <person name="Azuma Y."/>
            <person name="Hosoyama A."/>
            <person name="Nakazawa H."/>
            <person name="Matsutani M."/>
            <person name="Hasegawa A."/>
            <person name="Otsuyama K."/>
            <person name="Matsushita K."/>
            <person name="Fujita N."/>
            <person name="Shirai M."/>
        </authorList>
    </citation>
    <scope>NUCLEOTIDE SEQUENCE [LARGE SCALE GENOMIC DNA]</scope>
    <source>
        <strain evidence="2">NBRC 3288 / BCRC 11682 / LMG 1693</strain>
    </source>
</reference>
<proteinExistence type="predicted"/>
<dbReference type="EMBL" id="AP012159">
    <property type="protein sequence ID" value="BAK83895.1"/>
    <property type="molecule type" value="Genomic_DNA"/>
</dbReference>
<accession>G2I6Z8</accession>
<dbReference type="Proteomes" id="UP000009044">
    <property type="component" value="Chromosome"/>
</dbReference>
<evidence type="ECO:0000313" key="2">
    <source>
        <dbReference type="Proteomes" id="UP000009044"/>
    </source>
</evidence>
<gene>
    <name evidence="1" type="ordered locus">GLX_14830</name>
</gene>
<organism evidence="1 2">
    <name type="scientific">Komagataeibacter medellinensis (strain NBRC 3288 / BCRC 11682 / LMG 1693 / Kondo 51)</name>
    <name type="common">Gluconacetobacter medellinensis</name>
    <dbReference type="NCBI Taxonomy" id="634177"/>
    <lineage>
        <taxon>Bacteria</taxon>
        <taxon>Pseudomonadati</taxon>
        <taxon>Pseudomonadota</taxon>
        <taxon>Alphaproteobacteria</taxon>
        <taxon>Acetobacterales</taxon>
        <taxon>Acetobacteraceae</taxon>
        <taxon>Komagataeibacter</taxon>
    </lineage>
</organism>